<dbReference type="AlphaFoldDB" id="A0A9N9JDE7"/>
<dbReference type="EMBL" id="CAJVPV010049080">
    <property type="protein sequence ID" value="CAG8775480.1"/>
    <property type="molecule type" value="Genomic_DNA"/>
</dbReference>
<comment type="caution">
    <text evidence="1">The sequence shown here is derived from an EMBL/GenBank/DDBJ whole genome shotgun (WGS) entry which is preliminary data.</text>
</comment>
<name>A0A9N9JDE7_9GLOM</name>
<gene>
    <name evidence="1" type="ORF">AMORRO_LOCUS16877</name>
</gene>
<evidence type="ECO:0000313" key="1">
    <source>
        <dbReference type="EMBL" id="CAG8775480.1"/>
    </source>
</evidence>
<feature type="non-terminal residue" evidence="1">
    <location>
        <position position="1"/>
    </location>
</feature>
<keyword evidence="2" id="KW-1185">Reference proteome</keyword>
<protein>
    <submittedName>
        <fullName evidence="1">141_t:CDS:1</fullName>
    </submittedName>
</protein>
<dbReference type="Proteomes" id="UP000789342">
    <property type="component" value="Unassembled WGS sequence"/>
</dbReference>
<reference evidence="1" key="1">
    <citation type="submission" date="2021-06" db="EMBL/GenBank/DDBJ databases">
        <authorList>
            <person name="Kallberg Y."/>
            <person name="Tangrot J."/>
            <person name="Rosling A."/>
        </authorList>
    </citation>
    <scope>NUCLEOTIDE SEQUENCE</scope>
    <source>
        <strain evidence="1">CL551</strain>
    </source>
</reference>
<sequence>TSERCVSWIKDLFSLKHEKMEIFDNARQSYGTDMDCIVVQLPSQ</sequence>
<proteinExistence type="predicted"/>
<organism evidence="1 2">
    <name type="scientific">Acaulospora morrowiae</name>
    <dbReference type="NCBI Taxonomy" id="94023"/>
    <lineage>
        <taxon>Eukaryota</taxon>
        <taxon>Fungi</taxon>
        <taxon>Fungi incertae sedis</taxon>
        <taxon>Mucoromycota</taxon>
        <taxon>Glomeromycotina</taxon>
        <taxon>Glomeromycetes</taxon>
        <taxon>Diversisporales</taxon>
        <taxon>Acaulosporaceae</taxon>
        <taxon>Acaulospora</taxon>
    </lineage>
</organism>
<accession>A0A9N9JDE7</accession>
<evidence type="ECO:0000313" key="2">
    <source>
        <dbReference type="Proteomes" id="UP000789342"/>
    </source>
</evidence>